<evidence type="ECO:0000256" key="3">
    <source>
        <dbReference type="ARBA" id="ARBA00022989"/>
    </source>
</evidence>
<comment type="subcellular location">
    <subcellularLocation>
        <location evidence="1">Membrane</location>
        <topology evidence="1">Single-pass membrane protein</topology>
    </subcellularLocation>
</comment>
<dbReference type="SMR" id="A0A067DSF6"/>
<keyword evidence="10" id="KW-1185">Reference proteome</keyword>
<feature type="compositionally biased region" description="Polar residues" evidence="6">
    <location>
        <begin position="614"/>
        <end position="628"/>
    </location>
</feature>
<dbReference type="PROSITE" id="PS51775">
    <property type="entry name" value="GTD_BINDING"/>
    <property type="match status" value="1"/>
</dbReference>
<keyword evidence="4 7" id="KW-0472">Membrane</keyword>
<keyword evidence="3 7" id="KW-1133">Transmembrane helix</keyword>
<dbReference type="PANTHER" id="PTHR31448">
    <property type="entry name" value="MYOSIN-BINDING PROTEIN 2"/>
    <property type="match status" value="1"/>
</dbReference>
<proteinExistence type="predicted"/>
<accession>A0A067DSF6</accession>
<evidence type="ECO:0000259" key="8">
    <source>
        <dbReference type="PROSITE" id="PS51775"/>
    </source>
</evidence>
<keyword evidence="5" id="KW-0175">Coiled coil</keyword>
<evidence type="ECO:0000313" key="10">
    <source>
        <dbReference type="Proteomes" id="UP000027120"/>
    </source>
</evidence>
<dbReference type="GO" id="GO:0080115">
    <property type="term" value="F:myosin XI tail binding"/>
    <property type="evidence" value="ECO:0007669"/>
    <property type="project" value="UniProtKB-ARBA"/>
</dbReference>
<evidence type="ECO:0000313" key="9">
    <source>
        <dbReference type="EMBL" id="KDO41531.1"/>
    </source>
</evidence>
<feature type="region of interest" description="Disordered" evidence="6">
    <location>
        <begin position="879"/>
        <end position="899"/>
    </location>
</feature>
<dbReference type="EMBL" id="KK785614">
    <property type="protein sequence ID" value="KDO41531.1"/>
    <property type="molecule type" value="Genomic_DNA"/>
</dbReference>
<feature type="compositionally biased region" description="Basic and acidic residues" evidence="6">
    <location>
        <begin position="962"/>
        <end position="977"/>
    </location>
</feature>
<evidence type="ECO:0000256" key="7">
    <source>
        <dbReference type="SAM" id="Phobius"/>
    </source>
</evidence>
<dbReference type="Proteomes" id="UP000027120">
    <property type="component" value="Unassembled WGS sequence"/>
</dbReference>
<feature type="domain" description="GTD-binding" evidence="8">
    <location>
        <begin position="749"/>
        <end position="847"/>
    </location>
</feature>
<dbReference type="PANTHER" id="PTHR31448:SF32">
    <property type="entry name" value="MYOSIN-BINDING PROTEIN 1"/>
    <property type="match status" value="1"/>
</dbReference>
<dbReference type="InterPro" id="IPR039306">
    <property type="entry name" value="MYOB"/>
</dbReference>
<evidence type="ECO:0000256" key="4">
    <source>
        <dbReference type="ARBA" id="ARBA00023136"/>
    </source>
</evidence>
<evidence type="ECO:0000256" key="5">
    <source>
        <dbReference type="SAM" id="Coils"/>
    </source>
</evidence>
<dbReference type="GO" id="GO:0016020">
    <property type="term" value="C:membrane"/>
    <property type="evidence" value="ECO:0007669"/>
    <property type="project" value="UniProtKB-SubCell"/>
</dbReference>
<feature type="compositionally biased region" description="Basic and acidic residues" evidence="6">
    <location>
        <begin position="598"/>
        <end position="610"/>
    </location>
</feature>
<evidence type="ECO:0000256" key="6">
    <source>
        <dbReference type="SAM" id="MobiDB-lite"/>
    </source>
</evidence>
<evidence type="ECO:0000256" key="2">
    <source>
        <dbReference type="ARBA" id="ARBA00022692"/>
    </source>
</evidence>
<keyword evidence="2 7" id="KW-0812">Transmembrane</keyword>
<protein>
    <recommendedName>
        <fullName evidence="8">GTD-binding domain-containing protein</fullName>
    </recommendedName>
</protein>
<dbReference type="eggNOG" id="ENOG502QPSJ">
    <property type="taxonomic scope" value="Eukaryota"/>
</dbReference>
<dbReference type="PaxDb" id="2711-XP_006487767.1"/>
<feature type="coiled-coil region" evidence="5">
    <location>
        <begin position="1035"/>
        <end position="1062"/>
    </location>
</feature>
<dbReference type="AlphaFoldDB" id="A0A067DSF6"/>
<feature type="region of interest" description="Disordered" evidence="6">
    <location>
        <begin position="957"/>
        <end position="1010"/>
    </location>
</feature>
<feature type="coiled-coil region" evidence="5">
    <location>
        <begin position="755"/>
        <end position="849"/>
    </location>
</feature>
<organism evidence="9 10">
    <name type="scientific">Citrus sinensis</name>
    <name type="common">Sweet orange</name>
    <name type="synonym">Citrus aurantium var. sinensis</name>
    <dbReference type="NCBI Taxonomy" id="2711"/>
    <lineage>
        <taxon>Eukaryota</taxon>
        <taxon>Viridiplantae</taxon>
        <taxon>Streptophyta</taxon>
        <taxon>Embryophyta</taxon>
        <taxon>Tracheophyta</taxon>
        <taxon>Spermatophyta</taxon>
        <taxon>Magnoliopsida</taxon>
        <taxon>eudicotyledons</taxon>
        <taxon>Gunneridae</taxon>
        <taxon>Pentapetalae</taxon>
        <taxon>rosids</taxon>
        <taxon>malvids</taxon>
        <taxon>Sapindales</taxon>
        <taxon>Rutaceae</taxon>
        <taxon>Aurantioideae</taxon>
        <taxon>Citrus</taxon>
    </lineage>
</organism>
<evidence type="ECO:0000256" key="1">
    <source>
        <dbReference type="ARBA" id="ARBA00004167"/>
    </source>
</evidence>
<gene>
    <name evidence="9" type="ORF">CISIN_1g001327mg</name>
</gene>
<dbReference type="STRING" id="2711.A0A067DSF6"/>
<sequence>MAARENSSVKPQKISHGFVRALGSAALEWLLIFLLFIDAIFSYLITRFAHYCELQRPCLLCSRLDHVLGNEKLNPYRDLICGKHRLEISSLVLCHAHNKLVDVRGMCQNCLFSFAKVNRSITETYSLLVGKVGDDSNFGSDEDPLHEGHKNSQSSIRHCSCCNEPWTARGNVQKMIHSKSSVSEPAEVNVHLSDVDEHNQHFEKRIEKPSVVLRATHPKSYGQDPLSHVEYTELKVASDTESEVLLSDDDDACAQIREINCPKEDLAAQYVQLEPHVIIPSHDSAQENLIDHVSASEPSLTASQVNSDVVELHSGISVASTTAVGDVLEDLNWEHVDIKADPSAVTNLISLDDVPPSPKAEKASIDISHESKLISVDDISTSSSAGTNYADVSKENMLIHLDIPQSSKSRESPLGISKESKLISFDEVSLPSNAVESSVNVSDRNKLISVHNASPSAIAERASIDVSNDSMRISVDDVSPSSNSGNISMDVSKENQLIYHDVPPQSKSIESSIDVSQESKFIAIDEVSLPSNAVESSVDVSECKLVSHNDAAPSYGGDSHPEVSKDSRFNFLDDGLQTSDAMESPLEAQKESCATRSVELKETEREEIREAGSVPSTSNGTATERNPVSSDTAALASNLLDLSDAYKVAVGSRGRQLSGVLGEQWFGRDSSRLSEDLKLLLSQLSARGFDQLLSDMSPRIRANSEELRSSDTSSSNGMKILQKRISLERNESGFESLDGSTVSEIEGESAVDRLKRQIEHDKKLLNAVYKELEEERNASTDAINQAMAMITRLQEEKASLHMEALQSLRMMEEQAEYDMETLQKTNDLLAEKEKEIQDLEEQLEYYRKKYPNDSMLESILELNPGFKAKEIRMDHSDSTCVHESENSNNNLVINSPKKDMSSEDMKTVSVKNWVLEFEDEKKYILESLKKLEKKLYMFSYNGLYSADLANGGNSGNAVDDVNDSKELNCKGDSDVHSGTEGNDSSMLNKACESRGSPHDQGCSSSLEKPQISGKDISEMDCGEKISPALCEGTDLVSLENEISDLNERLEALESDQNFLELTINSLKKGEDGVQFVQEIAYHLRELRRIGVRRSEENVV</sequence>
<name>A0A067DSF6_CITSI</name>
<feature type="transmembrane region" description="Helical" evidence="7">
    <location>
        <begin position="21"/>
        <end position="45"/>
    </location>
</feature>
<dbReference type="Pfam" id="PF04576">
    <property type="entry name" value="Zein-binding"/>
    <property type="match status" value="1"/>
</dbReference>
<dbReference type="InterPro" id="IPR007656">
    <property type="entry name" value="GTD-bd"/>
</dbReference>
<feature type="region of interest" description="Disordered" evidence="6">
    <location>
        <begin position="582"/>
        <end position="629"/>
    </location>
</feature>
<reference evidence="9 10" key="1">
    <citation type="submission" date="2014-04" db="EMBL/GenBank/DDBJ databases">
        <authorList>
            <consortium name="International Citrus Genome Consortium"/>
            <person name="Gmitter F."/>
            <person name="Chen C."/>
            <person name="Farmerie W."/>
            <person name="Harkins T."/>
            <person name="Desany B."/>
            <person name="Mohiuddin M."/>
            <person name="Kodira C."/>
            <person name="Borodovsky M."/>
            <person name="Lomsadze A."/>
            <person name="Burns P."/>
            <person name="Jenkins J."/>
            <person name="Prochnik S."/>
            <person name="Shu S."/>
            <person name="Chapman J."/>
            <person name="Pitluck S."/>
            <person name="Schmutz J."/>
            <person name="Rokhsar D."/>
        </authorList>
    </citation>
    <scope>NUCLEOTIDE SEQUENCE</scope>
</reference>